<keyword evidence="1" id="KW-0472">Membrane</keyword>
<feature type="transmembrane region" description="Helical" evidence="1">
    <location>
        <begin position="38"/>
        <end position="57"/>
    </location>
</feature>
<keyword evidence="1" id="KW-0812">Transmembrane</keyword>
<protein>
    <submittedName>
        <fullName evidence="2">Uncharacterized protein</fullName>
    </submittedName>
</protein>
<organism evidence="2">
    <name type="scientific">Desmodus rotundus</name>
    <name type="common">Vampire bat</name>
    <dbReference type="NCBI Taxonomy" id="9430"/>
    <lineage>
        <taxon>Eukaryota</taxon>
        <taxon>Metazoa</taxon>
        <taxon>Chordata</taxon>
        <taxon>Craniata</taxon>
        <taxon>Vertebrata</taxon>
        <taxon>Euteleostomi</taxon>
        <taxon>Mammalia</taxon>
        <taxon>Eutheria</taxon>
        <taxon>Laurasiatheria</taxon>
        <taxon>Chiroptera</taxon>
        <taxon>Yangochiroptera</taxon>
        <taxon>Phyllostomidae</taxon>
        <taxon>Desmodontinae</taxon>
        <taxon>Desmodus</taxon>
    </lineage>
</organism>
<evidence type="ECO:0000256" key="1">
    <source>
        <dbReference type="SAM" id="Phobius"/>
    </source>
</evidence>
<dbReference type="AlphaFoldDB" id="K9IFU8"/>
<accession>K9IFU8</accession>
<feature type="transmembrane region" description="Helical" evidence="1">
    <location>
        <begin position="12"/>
        <end position="32"/>
    </location>
</feature>
<dbReference type="EMBL" id="GABZ01008757">
    <property type="protein sequence ID" value="JAA44768.1"/>
    <property type="molecule type" value="mRNA"/>
</dbReference>
<evidence type="ECO:0000313" key="2">
    <source>
        <dbReference type="EMBL" id="JAA44768.1"/>
    </source>
</evidence>
<reference evidence="2" key="1">
    <citation type="submission" date="2012-11" db="EMBL/GenBank/DDBJ databases">
        <title>The Vampirome: Transcriptome and Proteome Analysis of the Submandibular and Accessory Glands of the Vampire Bat and Vector of Human Rabies, Desmodus rotundus.</title>
        <authorList>
            <person name="Francischetti I.M.B."/>
            <person name="Assumpcao T.C.F."/>
            <person name="Ma D."/>
            <person name="Vicente E.C."/>
            <person name="Ribeiro J.M.C."/>
        </authorList>
    </citation>
    <scope>NUCLEOTIDE SEQUENCE</scope>
    <source>
        <tissue evidence="2">Salivary gland</tissue>
    </source>
</reference>
<sequence length="74" mass="8804">MFFTFKVIIYRYVFIAIFLIFCTFSVSFSVFYCGMLVLFSYISVSFSLLCMFCRFGFMVTMRMVYGEKCVFISI</sequence>
<name>K9IFU8_DESRO</name>
<proteinExistence type="evidence at transcript level"/>
<keyword evidence="1" id="KW-1133">Transmembrane helix</keyword>